<feature type="region of interest" description="Disordered" evidence="1">
    <location>
        <begin position="1094"/>
        <end position="1128"/>
    </location>
</feature>
<feature type="compositionally biased region" description="Polar residues" evidence="1">
    <location>
        <begin position="1110"/>
        <end position="1128"/>
    </location>
</feature>
<feature type="region of interest" description="Disordered" evidence="1">
    <location>
        <begin position="1058"/>
        <end position="1078"/>
    </location>
</feature>
<dbReference type="PROSITE" id="PS01179">
    <property type="entry name" value="PID"/>
    <property type="match status" value="1"/>
</dbReference>
<protein>
    <recommendedName>
        <fullName evidence="2">PID domain-containing protein</fullName>
    </recommendedName>
</protein>
<dbReference type="PANTHER" id="PTHR45913:SF22">
    <property type="entry name" value="SCAN BOX DOMAIN-CONTAINING PROTEIN"/>
    <property type="match status" value="1"/>
</dbReference>
<dbReference type="InterPro" id="IPR011993">
    <property type="entry name" value="PH-like_dom_sf"/>
</dbReference>
<dbReference type="EMBL" id="KL363291">
    <property type="protein sequence ID" value="KFD48537.1"/>
    <property type="molecule type" value="Genomic_DNA"/>
</dbReference>
<dbReference type="InterPro" id="IPR006020">
    <property type="entry name" value="PTB/PI_dom"/>
</dbReference>
<name>A0A085LU91_9BILA</name>
<dbReference type="Pfam" id="PF18658">
    <property type="entry name" value="zf-C2H2_12"/>
    <property type="match status" value="1"/>
</dbReference>
<keyword evidence="4" id="KW-1185">Reference proteome</keyword>
<dbReference type="InterPro" id="IPR012337">
    <property type="entry name" value="RNaseH-like_sf"/>
</dbReference>
<dbReference type="Proteomes" id="UP000030764">
    <property type="component" value="Unassembled WGS sequence"/>
</dbReference>
<evidence type="ECO:0000256" key="1">
    <source>
        <dbReference type="SAM" id="MobiDB-lite"/>
    </source>
</evidence>
<feature type="domain" description="PID" evidence="2">
    <location>
        <begin position="751"/>
        <end position="878"/>
    </location>
</feature>
<dbReference type="SUPFAM" id="SSF53098">
    <property type="entry name" value="Ribonuclease H-like"/>
    <property type="match status" value="1"/>
</dbReference>
<dbReference type="Pfam" id="PF00640">
    <property type="entry name" value="PID"/>
    <property type="match status" value="1"/>
</dbReference>
<dbReference type="CDD" id="cd01268">
    <property type="entry name" value="PTB_Numb"/>
    <property type="match status" value="1"/>
</dbReference>
<organism evidence="3 4">
    <name type="scientific">Trichuris suis</name>
    <name type="common">pig whipworm</name>
    <dbReference type="NCBI Taxonomy" id="68888"/>
    <lineage>
        <taxon>Eukaryota</taxon>
        <taxon>Metazoa</taxon>
        <taxon>Ecdysozoa</taxon>
        <taxon>Nematoda</taxon>
        <taxon>Enoplea</taxon>
        <taxon>Dorylaimia</taxon>
        <taxon>Trichinellida</taxon>
        <taxon>Trichuridae</taxon>
        <taxon>Trichuris</taxon>
    </lineage>
</organism>
<dbReference type="Gene3D" id="2.30.29.30">
    <property type="entry name" value="Pleckstrin-homology domain (PH domain)/Phosphotyrosine-binding domain (PTB)"/>
    <property type="match status" value="1"/>
</dbReference>
<dbReference type="SUPFAM" id="SSF50729">
    <property type="entry name" value="PH domain-like"/>
    <property type="match status" value="1"/>
</dbReference>
<dbReference type="InterPro" id="IPR040647">
    <property type="entry name" value="SPIN-DOC_Znf-C2H2"/>
</dbReference>
<accession>A0A085LU91</accession>
<evidence type="ECO:0000259" key="2">
    <source>
        <dbReference type="PROSITE" id="PS01179"/>
    </source>
</evidence>
<dbReference type="SMART" id="SM00462">
    <property type="entry name" value="PTB"/>
    <property type="match status" value="1"/>
</dbReference>
<proteinExistence type="predicted"/>
<gene>
    <name evidence="3" type="ORF">M513_10614</name>
</gene>
<dbReference type="PANTHER" id="PTHR45913">
    <property type="entry name" value="EPM2A-INTERACTING PROTEIN 1"/>
    <property type="match status" value="1"/>
</dbReference>
<evidence type="ECO:0000313" key="4">
    <source>
        <dbReference type="Proteomes" id="UP000030764"/>
    </source>
</evidence>
<reference evidence="3 4" key="1">
    <citation type="journal article" date="2014" name="Nat. Genet.">
        <title>Genome and transcriptome of the porcine whipworm Trichuris suis.</title>
        <authorList>
            <person name="Jex A.R."/>
            <person name="Nejsum P."/>
            <person name="Schwarz E.M."/>
            <person name="Hu L."/>
            <person name="Young N.D."/>
            <person name="Hall R.S."/>
            <person name="Korhonen P.K."/>
            <person name="Liao S."/>
            <person name="Thamsborg S."/>
            <person name="Xia J."/>
            <person name="Xu P."/>
            <person name="Wang S."/>
            <person name="Scheerlinck J.P."/>
            <person name="Hofmann A."/>
            <person name="Sternberg P.W."/>
            <person name="Wang J."/>
            <person name="Gasser R.B."/>
        </authorList>
    </citation>
    <scope>NUCLEOTIDE SEQUENCE [LARGE SCALE GENOMIC DNA]</scope>
    <source>
        <strain evidence="3">DCEP-RM93M</strain>
    </source>
</reference>
<feature type="compositionally biased region" description="Polar residues" evidence="1">
    <location>
        <begin position="1058"/>
        <end position="1074"/>
    </location>
</feature>
<dbReference type="AlphaFoldDB" id="A0A085LU91"/>
<sequence>MASASPAKRKRKLSKEGRVFQEKWELQYFCTVVNGRIHCLICSNSIATPKEYNLKRHYERNRRSYDRYDGPVRVSRLKQLKANLRLQQTCFTKIEKANVASVTASYELSRMIAMSGKSYSEGDFVKQYLLKMAQILCPEKTDLFRDISLSRNTIAERIDEMAGDLKQQLNATSSRFEHFSIAIDETVDITGIAQLAVFIRACDNEFNIYEELIKLIPMHDTATSQDIFDKVEQVLQDYGLDLSKLACLLPTALRIWLKEHLTKVHPEKCGKDVAYFRELRDRILKRRTLLGMMTSDTRLERDGLLASYGVALMIAKSGKLHTIGERLLLPAVSEVLRTMLRQPAADIVKKIPLSNDTVKRRIDVMAKEVEDRLCNILRNTEFSLGLDESTLSGNGTILLAYVRFINDEQLKQEFLFARKLKTDAKVAVATDGAPSMVGCHRRFVARLREVAPDTLAVHCVIHRQHLAAKRLSHRLNGSLQYVINAVNRIKSNSLKDRLFWRLCEENDEVFSRLLLHTEVRWLSKGACLTRFYELFESVLLFFEEEDPTLRDYLRSPETDIAYLADLYFKFNEMNVQLQKGELNLITSKSVISAFVSKLVLYKKNLSRGELGQFLNLDKVRLNDILKDSDIDAYCGHLQILHDDFQRRFGDLLSLAVPSWEELIDLQSNDELKPRMAQGYGQFWLQKQIPSSCPCLWSVVKMHDDFQRRFGMERLRRSLRQSFRRGSSENRGQLAKPDAWNEDDVSVRAGTCSFAVKYLGCVEVYESRGMQICEDAMKLLRSSRHRSTRGILYISGDGLRVVDAESKGLIVDQTIEKVSFCAPDRNHEKGFAYICREGTTRRWLCHGFHAIRDSGERLSHAVGCAFAVCLERKQKRDREVQLIASQASSVPVLNGTSLVNLKGTTPTDGMTSFDNSGSRTIKRGSFRHLSLRDRLYDPQHVIPAEPPPVKMTEYPHAVARPHGNRALLKRQGSLRLSANDSDLTSTFRRFNSLRISNSSGGISRPLQLSGPETIVEEEGLHDVEIGSKNATSLASAVTALVSGSTEDTRFNDLSFHSVSSSASQPNFSQHQSLTRGTGKGEQWLQSLTIRARTARGVLNENESESRVPLRASSSPQSSFNSETNGKNNLPQRTMEFRIGDPVRALEAIVCTHSSLQSPGVGRENLSASIMDPFEERWNALSPQKHGTNPFVSHAAAATEATQ</sequence>
<evidence type="ECO:0000313" key="3">
    <source>
        <dbReference type="EMBL" id="KFD48537.1"/>
    </source>
</evidence>